<dbReference type="EMBL" id="UOGJ01000013">
    <property type="protein sequence ID" value="VAX34881.1"/>
    <property type="molecule type" value="Genomic_DNA"/>
</dbReference>
<protein>
    <recommendedName>
        <fullName evidence="3">6,7-dimethyl-8-ribityllumazine synthase</fullName>
        <ecNumber evidence="3">2.5.1.78</ecNumber>
    </recommendedName>
</protein>
<evidence type="ECO:0000256" key="6">
    <source>
        <dbReference type="ARBA" id="ARBA00048785"/>
    </source>
</evidence>
<gene>
    <name evidence="7" type="ORF">MNBD_UNCLBAC01-1026</name>
</gene>
<evidence type="ECO:0000256" key="3">
    <source>
        <dbReference type="ARBA" id="ARBA00012664"/>
    </source>
</evidence>
<dbReference type="Gene3D" id="3.40.50.960">
    <property type="entry name" value="Lumazine/riboflavin synthase"/>
    <property type="match status" value="1"/>
</dbReference>
<dbReference type="CDD" id="cd09209">
    <property type="entry name" value="Lumazine_synthase-I"/>
    <property type="match status" value="1"/>
</dbReference>
<evidence type="ECO:0000313" key="7">
    <source>
        <dbReference type="EMBL" id="VAX34881.1"/>
    </source>
</evidence>
<reference evidence="7" key="1">
    <citation type="submission" date="2018-06" db="EMBL/GenBank/DDBJ databases">
        <authorList>
            <person name="Zhirakovskaya E."/>
        </authorList>
    </citation>
    <scope>NUCLEOTIDE SEQUENCE</scope>
</reference>
<dbReference type="Pfam" id="PF00885">
    <property type="entry name" value="DMRL_synthase"/>
    <property type="match status" value="1"/>
</dbReference>
<dbReference type="InterPro" id="IPR002180">
    <property type="entry name" value="LS/RS"/>
</dbReference>
<dbReference type="InterPro" id="IPR034964">
    <property type="entry name" value="LS"/>
</dbReference>
<dbReference type="EC" id="2.5.1.78" evidence="3"/>
<dbReference type="InterPro" id="IPR036467">
    <property type="entry name" value="LS/RS_sf"/>
</dbReference>
<dbReference type="NCBIfam" id="TIGR00114">
    <property type="entry name" value="lumazine-synth"/>
    <property type="match status" value="1"/>
</dbReference>
<dbReference type="GO" id="GO:0009349">
    <property type="term" value="C:riboflavin synthase complex"/>
    <property type="evidence" value="ECO:0007669"/>
    <property type="project" value="InterPro"/>
</dbReference>
<evidence type="ECO:0000256" key="5">
    <source>
        <dbReference type="ARBA" id="ARBA00022679"/>
    </source>
</evidence>
<dbReference type="GO" id="GO:0009231">
    <property type="term" value="P:riboflavin biosynthetic process"/>
    <property type="evidence" value="ECO:0007669"/>
    <property type="project" value="UniProtKB-UniPathway"/>
</dbReference>
<dbReference type="PANTHER" id="PTHR21058:SF0">
    <property type="entry name" value="6,7-DIMETHYL-8-RIBITYLLUMAZINE SYNTHASE"/>
    <property type="match status" value="1"/>
</dbReference>
<comment type="pathway">
    <text evidence="1">Cofactor biosynthesis; riboflavin biosynthesis; riboflavin from 2-hydroxy-3-oxobutyl phosphate and 5-amino-6-(D-ribitylamino)uracil: step 1/2.</text>
</comment>
<dbReference type="GO" id="GO:0000906">
    <property type="term" value="F:6,7-dimethyl-8-ribityllumazine synthase activity"/>
    <property type="evidence" value="ECO:0007669"/>
    <property type="project" value="UniProtKB-EC"/>
</dbReference>
<evidence type="ECO:0000256" key="2">
    <source>
        <dbReference type="ARBA" id="ARBA00007424"/>
    </source>
</evidence>
<name>A0A3B1D7V4_9ZZZZ</name>
<sequence length="156" mass="17145">MKIIEGNIKGRGKRIAIVVSRFNDFITQRLLDACVDELLRHSISEKNITIVWVPGAYEIPMTAQKLAKKKTVQAVVCLGAVIRGETFHYELVAQGVAQGVMDVSLKAGKPIVFEVLATDTVEDANKRSKLKGDNKGRDAALVALEMIDVLRRVDDA</sequence>
<dbReference type="SUPFAM" id="SSF52121">
    <property type="entry name" value="Lumazine synthase"/>
    <property type="match status" value="1"/>
</dbReference>
<dbReference type="UniPathway" id="UPA00275">
    <property type="reaction ID" value="UER00404"/>
</dbReference>
<organism evidence="7">
    <name type="scientific">hydrothermal vent metagenome</name>
    <dbReference type="NCBI Taxonomy" id="652676"/>
    <lineage>
        <taxon>unclassified sequences</taxon>
        <taxon>metagenomes</taxon>
        <taxon>ecological metagenomes</taxon>
    </lineage>
</organism>
<evidence type="ECO:0000256" key="1">
    <source>
        <dbReference type="ARBA" id="ARBA00004917"/>
    </source>
</evidence>
<dbReference type="AlphaFoldDB" id="A0A3B1D7V4"/>
<accession>A0A3B1D7V4</accession>
<keyword evidence="4" id="KW-0686">Riboflavin biosynthesis</keyword>
<proteinExistence type="inferred from homology"/>
<dbReference type="HAMAP" id="MF_00178">
    <property type="entry name" value="Lumazine_synth"/>
    <property type="match status" value="1"/>
</dbReference>
<evidence type="ECO:0000256" key="4">
    <source>
        <dbReference type="ARBA" id="ARBA00022619"/>
    </source>
</evidence>
<keyword evidence="5 7" id="KW-0808">Transferase</keyword>
<dbReference type="PANTHER" id="PTHR21058">
    <property type="entry name" value="6,7-DIMETHYL-8-RIBITYLLUMAZINE SYNTHASE DMRL SYNTHASE LUMAZINE SYNTHASE"/>
    <property type="match status" value="1"/>
</dbReference>
<comment type="catalytic activity">
    <reaction evidence="6">
        <text>(2S)-2-hydroxy-3-oxobutyl phosphate + 5-amino-6-(D-ribitylamino)uracil = 6,7-dimethyl-8-(1-D-ribityl)lumazine + phosphate + 2 H2O + H(+)</text>
        <dbReference type="Rhea" id="RHEA:26152"/>
        <dbReference type="ChEBI" id="CHEBI:15377"/>
        <dbReference type="ChEBI" id="CHEBI:15378"/>
        <dbReference type="ChEBI" id="CHEBI:15934"/>
        <dbReference type="ChEBI" id="CHEBI:43474"/>
        <dbReference type="ChEBI" id="CHEBI:58201"/>
        <dbReference type="ChEBI" id="CHEBI:58830"/>
        <dbReference type="EC" id="2.5.1.78"/>
    </reaction>
</comment>
<comment type="similarity">
    <text evidence="2">Belongs to the DMRL synthase family.</text>
</comment>